<comment type="similarity">
    <text evidence="2 6">Belongs to the class-I pyridoxal-phosphate-dependent aminotransferase family.</text>
</comment>
<keyword evidence="3 6" id="KW-0032">Aminotransferase</keyword>
<evidence type="ECO:0000256" key="1">
    <source>
        <dbReference type="ARBA" id="ARBA00001933"/>
    </source>
</evidence>
<comment type="cofactor">
    <cofactor evidence="1 6">
        <name>pyridoxal 5'-phosphate</name>
        <dbReference type="ChEBI" id="CHEBI:597326"/>
    </cofactor>
</comment>
<dbReference type="GO" id="GO:0006520">
    <property type="term" value="P:amino acid metabolic process"/>
    <property type="evidence" value="ECO:0007669"/>
    <property type="project" value="InterPro"/>
</dbReference>
<dbReference type="SUPFAM" id="SSF53383">
    <property type="entry name" value="PLP-dependent transferases"/>
    <property type="match status" value="1"/>
</dbReference>
<dbReference type="PANTHER" id="PTHR46383">
    <property type="entry name" value="ASPARTATE AMINOTRANSFERASE"/>
    <property type="match status" value="1"/>
</dbReference>
<evidence type="ECO:0000256" key="3">
    <source>
        <dbReference type="ARBA" id="ARBA00022576"/>
    </source>
</evidence>
<dbReference type="InterPro" id="IPR050596">
    <property type="entry name" value="AspAT/PAT-like"/>
</dbReference>
<keyword evidence="4 6" id="KW-0808">Transferase</keyword>
<dbReference type="InterPro" id="IPR004838">
    <property type="entry name" value="NHTrfase_class1_PyrdxlP-BS"/>
</dbReference>
<dbReference type="EMBL" id="PVXP01000049">
    <property type="protein sequence ID" value="PRR82976.1"/>
    <property type="molecule type" value="Genomic_DNA"/>
</dbReference>
<evidence type="ECO:0000256" key="6">
    <source>
        <dbReference type="RuleBase" id="RU000481"/>
    </source>
</evidence>
<name>A0A2T0BGE6_9CLOT</name>
<keyword evidence="5" id="KW-0663">Pyridoxal phosphate</keyword>
<reference evidence="8 9" key="1">
    <citation type="submission" date="2018-03" db="EMBL/GenBank/DDBJ databases">
        <title>Genome sequence of Clostridium luticellarii DSM 29923.</title>
        <authorList>
            <person name="Poehlein A."/>
            <person name="Daniel R."/>
        </authorList>
    </citation>
    <scope>NUCLEOTIDE SEQUENCE [LARGE SCALE GENOMIC DNA]</scope>
    <source>
        <strain evidence="8 9">DSM 29923</strain>
    </source>
</reference>
<organism evidence="8 9">
    <name type="scientific">Clostridium luticellarii</name>
    <dbReference type="NCBI Taxonomy" id="1691940"/>
    <lineage>
        <taxon>Bacteria</taxon>
        <taxon>Bacillati</taxon>
        <taxon>Bacillota</taxon>
        <taxon>Clostridia</taxon>
        <taxon>Eubacteriales</taxon>
        <taxon>Clostridiaceae</taxon>
        <taxon>Clostridium</taxon>
    </lineage>
</organism>
<dbReference type="OrthoDB" id="9802328at2"/>
<sequence>MSCTINALVREIKPSTIREISNIASKYEDTIDLTIGQPDFLTPEHIKLAAKNAIDHNHTSYTNNSGILELRKAACDFVNKKYNLNYNYKNEVIVTNGATEAIDISLRTILEQGDEVLLPSPIYLGYEPIIRLCGAKPVYIDTTSNNFVLSAEAVKEHLNDRTKCIILSYPSNPTGTIMTEENLSEISELLSYKNIFVISDEIYSELTLKGVHSSIAGFKNMRDKTILINGVSKSHSMTGWRIGFIFSPGYLNSEIFKLHQYGNTCSCSISQYAALDALTNGLDDTEKMKREYIRRRNYIYEELISMGFDVAKPEGAFYIFPCIKKFGMNSFDFSMRLLKKEHLALVPGSAFSKYGEGYVRISYAVSIAKLKEGMERLDEFIKSI</sequence>
<dbReference type="AlphaFoldDB" id="A0A2T0BGE6"/>
<feature type="domain" description="Aminotransferase class I/classII large" evidence="7">
    <location>
        <begin position="29"/>
        <end position="377"/>
    </location>
</feature>
<gene>
    <name evidence="8" type="primary">patA_3</name>
    <name evidence="8" type="ORF">CLLU_27250</name>
</gene>
<keyword evidence="9" id="KW-1185">Reference proteome</keyword>
<dbReference type="Proteomes" id="UP000237798">
    <property type="component" value="Unassembled WGS sequence"/>
</dbReference>
<dbReference type="InterPro" id="IPR015424">
    <property type="entry name" value="PyrdxlP-dep_Trfase"/>
</dbReference>
<dbReference type="GO" id="GO:0008483">
    <property type="term" value="F:transaminase activity"/>
    <property type="evidence" value="ECO:0007669"/>
    <property type="project" value="UniProtKB-KW"/>
</dbReference>
<proteinExistence type="inferred from homology"/>
<evidence type="ECO:0000256" key="5">
    <source>
        <dbReference type="ARBA" id="ARBA00022898"/>
    </source>
</evidence>
<evidence type="ECO:0000313" key="9">
    <source>
        <dbReference type="Proteomes" id="UP000237798"/>
    </source>
</evidence>
<dbReference type="GO" id="GO:0030170">
    <property type="term" value="F:pyridoxal phosphate binding"/>
    <property type="evidence" value="ECO:0007669"/>
    <property type="project" value="InterPro"/>
</dbReference>
<dbReference type="FunFam" id="3.40.640.10:FF:000033">
    <property type="entry name" value="Aspartate aminotransferase"/>
    <property type="match status" value="1"/>
</dbReference>
<evidence type="ECO:0000313" key="8">
    <source>
        <dbReference type="EMBL" id="PRR82976.1"/>
    </source>
</evidence>
<dbReference type="InterPro" id="IPR015422">
    <property type="entry name" value="PyrdxlP-dep_Trfase_small"/>
</dbReference>
<dbReference type="InterPro" id="IPR004839">
    <property type="entry name" value="Aminotransferase_I/II_large"/>
</dbReference>
<dbReference type="Gene3D" id="3.90.1150.10">
    <property type="entry name" value="Aspartate Aminotransferase, domain 1"/>
    <property type="match status" value="1"/>
</dbReference>
<protein>
    <recommendedName>
        <fullName evidence="6">Aminotransferase</fullName>
        <ecNumber evidence="6">2.6.1.-</ecNumber>
    </recommendedName>
</protein>
<comment type="caution">
    <text evidence="8">The sequence shown here is derived from an EMBL/GenBank/DDBJ whole genome shotgun (WGS) entry which is preliminary data.</text>
</comment>
<accession>A0A2T0BGE6</accession>
<dbReference type="Pfam" id="PF00155">
    <property type="entry name" value="Aminotran_1_2"/>
    <property type="match status" value="1"/>
</dbReference>
<evidence type="ECO:0000256" key="2">
    <source>
        <dbReference type="ARBA" id="ARBA00007441"/>
    </source>
</evidence>
<evidence type="ECO:0000256" key="4">
    <source>
        <dbReference type="ARBA" id="ARBA00022679"/>
    </source>
</evidence>
<dbReference type="NCBIfam" id="NF005817">
    <property type="entry name" value="PRK07683.1"/>
    <property type="match status" value="1"/>
</dbReference>
<dbReference type="RefSeq" id="WP_106010319.1">
    <property type="nucleotide sequence ID" value="NZ_PVXP01000049.1"/>
</dbReference>
<dbReference type="PROSITE" id="PS00105">
    <property type="entry name" value="AA_TRANSFER_CLASS_1"/>
    <property type="match status" value="1"/>
</dbReference>
<dbReference type="CDD" id="cd00609">
    <property type="entry name" value="AAT_like"/>
    <property type="match status" value="1"/>
</dbReference>
<evidence type="ECO:0000259" key="7">
    <source>
        <dbReference type="Pfam" id="PF00155"/>
    </source>
</evidence>
<dbReference type="PANTHER" id="PTHR46383:SF4">
    <property type="entry name" value="AMINOTRANSFERASE"/>
    <property type="match status" value="1"/>
</dbReference>
<dbReference type="EC" id="2.6.1.-" evidence="6"/>
<dbReference type="InterPro" id="IPR015421">
    <property type="entry name" value="PyrdxlP-dep_Trfase_major"/>
</dbReference>
<dbReference type="Gene3D" id="3.40.640.10">
    <property type="entry name" value="Type I PLP-dependent aspartate aminotransferase-like (Major domain)"/>
    <property type="match status" value="1"/>
</dbReference>
<dbReference type="PRINTS" id="PR00753">
    <property type="entry name" value="ACCSYNTHASE"/>
</dbReference>